<proteinExistence type="predicted"/>
<gene>
    <name evidence="1" type="ORF">AS033_09065</name>
</gene>
<evidence type="ECO:0000313" key="2">
    <source>
        <dbReference type="Proteomes" id="UP000053797"/>
    </source>
</evidence>
<dbReference type="InterPro" id="IPR014719">
    <property type="entry name" value="Ribosomal_bL12_C/ClpS-like"/>
</dbReference>
<protein>
    <recommendedName>
        <fullName evidence="3">Ribosomal protein L7/L12 C-terminal domain-containing protein</fullName>
    </recommendedName>
</protein>
<evidence type="ECO:0008006" key="3">
    <source>
        <dbReference type="Google" id="ProtNLM"/>
    </source>
</evidence>
<evidence type="ECO:0000313" key="1">
    <source>
        <dbReference type="EMBL" id="KSU49507.1"/>
    </source>
</evidence>
<reference evidence="1 2" key="1">
    <citation type="journal article" date="2015" name="Int. J. Syst. Evol. Microbiol.">
        <title>Exiguobacterium enclense sp. nov., isolated from sediment.</title>
        <authorList>
            <person name="Dastager S.G."/>
            <person name="Mawlankar R."/>
            <person name="Sonalkar V.V."/>
            <person name="Thorat M.N."/>
            <person name="Mual P."/>
            <person name="Verma A."/>
            <person name="Krishnamurthi S."/>
            <person name="Tang S.K."/>
            <person name="Li W.J."/>
        </authorList>
    </citation>
    <scope>NUCLEOTIDE SEQUENCE [LARGE SCALE GENOMIC DNA]</scope>
    <source>
        <strain evidence="1 2">NIO-1109</strain>
    </source>
</reference>
<dbReference type="AlphaFoldDB" id="A0A0V8GGU5"/>
<dbReference type="RefSeq" id="WP_058265265.1">
    <property type="nucleotide sequence ID" value="NZ_FMYN01000002.1"/>
</dbReference>
<dbReference type="OrthoDB" id="2649700at2"/>
<dbReference type="Gene3D" id="3.30.1390.10">
    <property type="match status" value="1"/>
</dbReference>
<dbReference type="EMBL" id="LNQL01000002">
    <property type="protein sequence ID" value="KSU49507.1"/>
    <property type="molecule type" value="Genomic_DNA"/>
</dbReference>
<comment type="caution">
    <text evidence="1">The sequence shown here is derived from an EMBL/GenBank/DDBJ whole genome shotgun (WGS) entry which is preliminary data.</text>
</comment>
<dbReference type="Proteomes" id="UP000053797">
    <property type="component" value="Unassembled WGS sequence"/>
</dbReference>
<organism evidence="1 2">
    <name type="scientific">Exiguobacterium indicum</name>
    <dbReference type="NCBI Taxonomy" id="296995"/>
    <lineage>
        <taxon>Bacteria</taxon>
        <taxon>Bacillati</taxon>
        <taxon>Bacillota</taxon>
        <taxon>Bacilli</taxon>
        <taxon>Bacillales</taxon>
        <taxon>Bacillales Family XII. Incertae Sedis</taxon>
        <taxon>Exiguobacterium</taxon>
    </lineage>
</organism>
<name>A0A0V8GGU5_9BACL</name>
<accession>A0A0V8GGU5</accession>
<sequence>MDSVVTFAPLIVLFFIWMSLSQKADEAKRRQQTILKKLQRIEEHLGLNEVSLEEAALQVELVQLLHEGKTVEAVKRVRETLGSSLLEAKQYVDQLKREHGL</sequence>